<keyword evidence="4" id="KW-0223">Dioxygenase</keyword>
<keyword evidence="10" id="KW-1185">Reference proteome</keyword>
<dbReference type="RefSeq" id="XP_002504859.1">
    <property type="nucleotide sequence ID" value="XM_002504813.1"/>
</dbReference>
<keyword evidence="5" id="KW-0560">Oxidoreductase</keyword>
<feature type="domain" description="Fe2OG dioxygenase" evidence="8">
    <location>
        <begin position="95"/>
        <end position="225"/>
    </location>
</feature>
<evidence type="ECO:0000256" key="6">
    <source>
        <dbReference type="ARBA" id="ARBA00023004"/>
    </source>
</evidence>
<dbReference type="OrthoDB" id="412814at2759"/>
<evidence type="ECO:0000256" key="5">
    <source>
        <dbReference type="ARBA" id="ARBA00023002"/>
    </source>
</evidence>
<dbReference type="FunCoup" id="C1EDU8">
    <property type="interactions" value="808"/>
</dbReference>
<evidence type="ECO:0000256" key="1">
    <source>
        <dbReference type="ARBA" id="ARBA00004123"/>
    </source>
</evidence>
<dbReference type="PANTHER" id="PTHR46030">
    <property type="entry name" value="ALPHA-KETOGLUTARATE-DEPENDENT DIOXYGENASE ALKB HOMOLOG 6"/>
    <property type="match status" value="1"/>
</dbReference>
<dbReference type="Gene3D" id="2.60.120.590">
    <property type="entry name" value="Alpha-ketoglutarate-dependent dioxygenase AlkB-like"/>
    <property type="match status" value="1"/>
</dbReference>
<evidence type="ECO:0000313" key="10">
    <source>
        <dbReference type="Proteomes" id="UP000002009"/>
    </source>
</evidence>
<dbReference type="GO" id="GO:0046872">
    <property type="term" value="F:metal ion binding"/>
    <property type="evidence" value="ECO:0007669"/>
    <property type="project" value="UniProtKB-KW"/>
</dbReference>
<dbReference type="KEGG" id="mis:MICPUN_86763"/>
<dbReference type="GO" id="GO:0005634">
    <property type="term" value="C:nucleus"/>
    <property type="evidence" value="ECO:0007669"/>
    <property type="project" value="UniProtKB-SubCell"/>
</dbReference>
<dbReference type="SUPFAM" id="SSF51197">
    <property type="entry name" value="Clavaminate synthase-like"/>
    <property type="match status" value="1"/>
</dbReference>
<dbReference type="Proteomes" id="UP000002009">
    <property type="component" value="Chromosome 11"/>
</dbReference>
<dbReference type="Pfam" id="PF13532">
    <property type="entry name" value="2OG-FeII_Oxy_2"/>
    <property type="match status" value="1"/>
</dbReference>
<keyword evidence="3" id="KW-0479">Metal-binding</keyword>
<protein>
    <recommendedName>
        <fullName evidence="8">Fe2OG dioxygenase domain-containing protein</fullName>
    </recommendedName>
</protein>
<keyword evidence="7" id="KW-0539">Nucleus</keyword>
<dbReference type="GO" id="GO:0051213">
    <property type="term" value="F:dioxygenase activity"/>
    <property type="evidence" value="ECO:0007669"/>
    <property type="project" value="UniProtKB-KW"/>
</dbReference>
<name>C1EDU8_MICCC</name>
<evidence type="ECO:0000313" key="9">
    <source>
        <dbReference type="EMBL" id="ACO66117.1"/>
    </source>
</evidence>
<dbReference type="PANTHER" id="PTHR46030:SF1">
    <property type="entry name" value="ALPHA-KETOGLUTARATE-DEPENDENT DIOXYGENASE ALKB HOMOLOG 6"/>
    <property type="match status" value="1"/>
</dbReference>
<evidence type="ECO:0000259" key="8">
    <source>
        <dbReference type="PROSITE" id="PS51471"/>
    </source>
</evidence>
<keyword evidence="6" id="KW-0408">Iron</keyword>
<dbReference type="InParanoid" id="C1EDU8"/>
<dbReference type="AlphaFoldDB" id="C1EDU8"/>
<evidence type="ECO:0000256" key="3">
    <source>
        <dbReference type="ARBA" id="ARBA00022723"/>
    </source>
</evidence>
<organism evidence="9 10">
    <name type="scientific">Micromonas commoda (strain RCC299 / NOUM17 / CCMP2709)</name>
    <name type="common">Picoplanktonic green alga</name>
    <dbReference type="NCBI Taxonomy" id="296587"/>
    <lineage>
        <taxon>Eukaryota</taxon>
        <taxon>Viridiplantae</taxon>
        <taxon>Chlorophyta</taxon>
        <taxon>Mamiellophyceae</taxon>
        <taxon>Mamiellales</taxon>
        <taxon>Mamiellaceae</taxon>
        <taxon>Micromonas</taxon>
    </lineage>
</organism>
<gene>
    <name evidence="9" type="ORF">MICPUN_86763</name>
</gene>
<dbReference type="InterPro" id="IPR037151">
    <property type="entry name" value="AlkB-like_sf"/>
</dbReference>
<sequence>MERHRLQGTPPGTRVCLLEDWCTPAEEEYLLGRVYRPSGTACDPWQRVSGRKVQVHGGEVHEKGMIPRQLPEWLGKMLKSVRETCGDDMFPINVQLNHALVNEYEVGGGIMPHQDGPLYFPAVAIVSLGATAVMRFTPHVSQDDVGAEESAETSSSMAPFGVWLPRRSLLFFDGAAYTHCLHGIDGVAEDVLDESVVNWRSAVDRCGDARKREGTRVSVTCRNVLKVRKLLMFK</sequence>
<evidence type="ECO:0000256" key="7">
    <source>
        <dbReference type="ARBA" id="ARBA00023242"/>
    </source>
</evidence>
<dbReference type="InterPro" id="IPR032862">
    <property type="entry name" value="ALKBH6"/>
</dbReference>
<dbReference type="OMA" id="DMYKLYL"/>
<dbReference type="InterPro" id="IPR005123">
    <property type="entry name" value="Oxoglu/Fe-dep_dioxygenase_dom"/>
</dbReference>
<proteinExistence type="inferred from homology"/>
<reference evidence="9 10" key="1">
    <citation type="journal article" date="2009" name="Science">
        <title>Green evolution and dynamic adaptations revealed by genomes of the marine picoeukaryotes Micromonas.</title>
        <authorList>
            <person name="Worden A.Z."/>
            <person name="Lee J.H."/>
            <person name="Mock T."/>
            <person name="Rouze P."/>
            <person name="Simmons M.P."/>
            <person name="Aerts A.L."/>
            <person name="Allen A.E."/>
            <person name="Cuvelier M.L."/>
            <person name="Derelle E."/>
            <person name="Everett M.V."/>
            <person name="Foulon E."/>
            <person name="Grimwood J."/>
            <person name="Gundlach H."/>
            <person name="Henrissat B."/>
            <person name="Napoli C."/>
            <person name="McDonald S.M."/>
            <person name="Parker M.S."/>
            <person name="Rombauts S."/>
            <person name="Salamov A."/>
            <person name="Von Dassow P."/>
            <person name="Badger J.H."/>
            <person name="Coutinho P.M."/>
            <person name="Demir E."/>
            <person name="Dubchak I."/>
            <person name="Gentemann C."/>
            <person name="Eikrem W."/>
            <person name="Gready J.E."/>
            <person name="John U."/>
            <person name="Lanier W."/>
            <person name="Lindquist E.A."/>
            <person name="Lucas S."/>
            <person name="Mayer K.F."/>
            <person name="Moreau H."/>
            <person name="Not F."/>
            <person name="Otillar R."/>
            <person name="Panaud O."/>
            <person name="Pangilinan J."/>
            <person name="Paulsen I."/>
            <person name="Piegu B."/>
            <person name="Poliakov A."/>
            <person name="Robbens S."/>
            <person name="Schmutz J."/>
            <person name="Toulza E."/>
            <person name="Wyss T."/>
            <person name="Zelensky A."/>
            <person name="Zhou K."/>
            <person name="Armbrust E.V."/>
            <person name="Bhattacharya D."/>
            <person name="Goodenough U.W."/>
            <person name="Van de Peer Y."/>
            <person name="Grigoriev I.V."/>
        </authorList>
    </citation>
    <scope>NUCLEOTIDE SEQUENCE [LARGE SCALE GENOMIC DNA]</scope>
    <source>
        <strain evidence="10">RCC299 / NOUM17</strain>
    </source>
</reference>
<comment type="similarity">
    <text evidence="2">Belongs to the alkB family.</text>
</comment>
<dbReference type="InterPro" id="IPR027450">
    <property type="entry name" value="AlkB-like"/>
</dbReference>
<evidence type="ECO:0000256" key="2">
    <source>
        <dbReference type="ARBA" id="ARBA00007879"/>
    </source>
</evidence>
<evidence type="ECO:0000256" key="4">
    <source>
        <dbReference type="ARBA" id="ARBA00022964"/>
    </source>
</evidence>
<accession>C1EDU8</accession>
<dbReference type="PROSITE" id="PS51471">
    <property type="entry name" value="FE2OG_OXY"/>
    <property type="match status" value="1"/>
</dbReference>
<dbReference type="EMBL" id="CP001330">
    <property type="protein sequence ID" value="ACO66117.1"/>
    <property type="molecule type" value="Genomic_DNA"/>
</dbReference>
<dbReference type="eggNOG" id="KOG3200">
    <property type="taxonomic scope" value="Eukaryota"/>
</dbReference>
<dbReference type="GeneID" id="8247593"/>
<comment type="subcellular location">
    <subcellularLocation>
        <location evidence="1">Nucleus</location>
    </subcellularLocation>
</comment>